<accession>A0A1I2PFW6</accession>
<dbReference type="Gene3D" id="3.10.180.10">
    <property type="entry name" value="2,3-Dihydroxybiphenyl 1,2-Dioxygenase, domain 1"/>
    <property type="match status" value="1"/>
</dbReference>
<dbReference type="Proteomes" id="UP000198623">
    <property type="component" value="Unassembled WGS sequence"/>
</dbReference>
<dbReference type="CDD" id="cd07250">
    <property type="entry name" value="HPPD_C_like"/>
    <property type="match status" value="1"/>
</dbReference>
<evidence type="ECO:0000256" key="5">
    <source>
        <dbReference type="ARBA" id="ARBA00023004"/>
    </source>
</evidence>
<name>A0A1I2PFW6_9GAMM</name>
<reference evidence="8" key="1">
    <citation type="submission" date="2016-10" db="EMBL/GenBank/DDBJ databases">
        <authorList>
            <person name="Varghese N."/>
            <person name="Submissions S."/>
        </authorList>
    </citation>
    <scope>NUCLEOTIDE SEQUENCE [LARGE SCALE GENOMIC DNA]</scope>
    <source>
        <strain evidence="8">CGMCC 1.10971</strain>
    </source>
</reference>
<dbReference type="PANTHER" id="PTHR11959">
    <property type="entry name" value="4-HYDROXYPHENYLPYRUVATE DIOXYGENASE"/>
    <property type="match status" value="1"/>
</dbReference>
<dbReference type="PROSITE" id="PS51819">
    <property type="entry name" value="VOC"/>
    <property type="match status" value="1"/>
</dbReference>
<evidence type="ECO:0000256" key="2">
    <source>
        <dbReference type="ARBA" id="ARBA00005877"/>
    </source>
</evidence>
<keyword evidence="3" id="KW-0479">Metal-binding</keyword>
<evidence type="ECO:0000256" key="4">
    <source>
        <dbReference type="ARBA" id="ARBA00022737"/>
    </source>
</evidence>
<sequence>METWANFYKNVFGFEEVRYFDIKGQKTALISYALRSPDGSFCIPINEGKGDTNNQIDEYLDQYNGPGVQHIAFRSNNLLSSLDKMDRSVIDTLDIHDGYYVEVFNRVPHVTEDPKKIQRHQVLVDGDDSGYLLQIFTKNLFGPIFIELIQRKENLGFGEGNFQALFESIERDQERRGVI</sequence>
<dbReference type="STRING" id="1045558.SAMN05216175_103321"/>
<feature type="domain" description="VOC" evidence="6">
    <location>
        <begin position="1"/>
        <end position="138"/>
    </location>
</feature>
<dbReference type="InterPro" id="IPR037523">
    <property type="entry name" value="VOC_core"/>
</dbReference>
<evidence type="ECO:0000313" key="8">
    <source>
        <dbReference type="Proteomes" id="UP000198623"/>
    </source>
</evidence>
<dbReference type="EMBL" id="FOOU01000003">
    <property type="protein sequence ID" value="SFG12321.1"/>
    <property type="molecule type" value="Genomic_DNA"/>
</dbReference>
<keyword evidence="7" id="KW-0560">Oxidoreductase</keyword>
<gene>
    <name evidence="7" type="ORF">SAMN05216175_103321</name>
</gene>
<dbReference type="GO" id="GO:0046872">
    <property type="term" value="F:metal ion binding"/>
    <property type="evidence" value="ECO:0007669"/>
    <property type="project" value="UniProtKB-KW"/>
</dbReference>
<dbReference type="InterPro" id="IPR029068">
    <property type="entry name" value="Glyas_Bleomycin-R_OHBP_Dase"/>
</dbReference>
<dbReference type="InterPro" id="IPR005956">
    <property type="entry name" value="4OHPhenylPyrv_dOase"/>
</dbReference>
<keyword evidence="7" id="KW-0223">Dioxygenase</keyword>
<dbReference type="GO" id="GO:0003868">
    <property type="term" value="F:4-hydroxyphenylpyruvate dioxygenase activity"/>
    <property type="evidence" value="ECO:0007669"/>
    <property type="project" value="InterPro"/>
</dbReference>
<evidence type="ECO:0000313" key="7">
    <source>
        <dbReference type="EMBL" id="SFG12321.1"/>
    </source>
</evidence>
<evidence type="ECO:0000256" key="3">
    <source>
        <dbReference type="ARBA" id="ARBA00022723"/>
    </source>
</evidence>
<keyword evidence="8" id="KW-1185">Reference proteome</keyword>
<evidence type="ECO:0000256" key="1">
    <source>
        <dbReference type="ARBA" id="ARBA00001962"/>
    </source>
</evidence>
<dbReference type="SUPFAM" id="SSF54593">
    <property type="entry name" value="Glyoxalase/Bleomycin resistance protein/Dihydroxybiphenyl dioxygenase"/>
    <property type="match status" value="1"/>
</dbReference>
<organism evidence="7 8">
    <name type="scientific">Neptunomonas qingdaonensis</name>
    <dbReference type="NCBI Taxonomy" id="1045558"/>
    <lineage>
        <taxon>Bacteria</taxon>
        <taxon>Pseudomonadati</taxon>
        <taxon>Pseudomonadota</taxon>
        <taxon>Gammaproteobacteria</taxon>
        <taxon>Oceanospirillales</taxon>
        <taxon>Oceanospirillaceae</taxon>
        <taxon>Neptunomonas</taxon>
    </lineage>
</organism>
<comment type="cofactor">
    <cofactor evidence="1">
        <name>Fe cation</name>
        <dbReference type="ChEBI" id="CHEBI:24875"/>
    </cofactor>
</comment>
<dbReference type="InterPro" id="IPR004360">
    <property type="entry name" value="Glyas_Fos-R_dOase_dom"/>
</dbReference>
<keyword evidence="5" id="KW-0408">Iron</keyword>
<dbReference type="PANTHER" id="PTHR11959:SF1">
    <property type="entry name" value="4-HYDROXYPHENYLPYRUVATE DIOXYGENASE"/>
    <property type="match status" value="1"/>
</dbReference>
<evidence type="ECO:0000259" key="6">
    <source>
        <dbReference type="PROSITE" id="PS51819"/>
    </source>
</evidence>
<dbReference type="RefSeq" id="WP_232348975.1">
    <property type="nucleotide sequence ID" value="NZ_FOOU01000003.1"/>
</dbReference>
<dbReference type="AlphaFoldDB" id="A0A1I2PFW6"/>
<proteinExistence type="inferred from homology"/>
<protein>
    <submittedName>
        <fullName evidence="7">4-hydroxyphenylpyruvate dioxygenase</fullName>
    </submittedName>
</protein>
<keyword evidence="7" id="KW-0670">Pyruvate</keyword>
<dbReference type="Pfam" id="PF00903">
    <property type="entry name" value="Glyoxalase"/>
    <property type="match status" value="1"/>
</dbReference>
<dbReference type="GO" id="GO:0006572">
    <property type="term" value="P:L-tyrosine catabolic process"/>
    <property type="evidence" value="ECO:0007669"/>
    <property type="project" value="TreeGrafter"/>
</dbReference>
<comment type="similarity">
    <text evidence="2">Belongs to the 4HPPD family.</text>
</comment>
<keyword evidence="4" id="KW-0677">Repeat</keyword>
<dbReference type="InterPro" id="IPR041735">
    <property type="entry name" value="4OHPhenylPyrv_dOase_C"/>
</dbReference>